<evidence type="ECO:0000313" key="3">
    <source>
        <dbReference type="Proteomes" id="UP000011592"/>
    </source>
</evidence>
<accession>L9YUJ8</accession>
<sequence>MKKEVPKYDHWTYIAFVVLNLAVFGPAVWIIYMTHNRLGSNVWVTLAFGTIILAKLATKRLEDRIIEERDITDLVLENDD</sequence>
<dbReference type="Proteomes" id="UP000011592">
    <property type="component" value="Unassembled WGS sequence"/>
</dbReference>
<keyword evidence="3" id="KW-1185">Reference proteome</keyword>
<proteinExistence type="predicted"/>
<reference evidence="2 3" key="1">
    <citation type="journal article" date="2014" name="PLoS Genet.">
        <title>Phylogenetically driven sequencing of extremely halophilic archaea reveals strategies for static and dynamic osmo-response.</title>
        <authorList>
            <person name="Becker E.A."/>
            <person name="Seitzer P.M."/>
            <person name="Tritt A."/>
            <person name="Larsen D."/>
            <person name="Krusor M."/>
            <person name="Yao A.I."/>
            <person name="Wu D."/>
            <person name="Madern D."/>
            <person name="Eisen J.A."/>
            <person name="Darling A.E."/>
            <person name="Facciotti M.T."/>
        </authorList>
    </citation>
    <scope>NUCLEOTIDE SEQUENCE [LARGE SCALE GENOMIC DNA]</scope>
    <source>
        <strain evidence="2 3">JCM 14663</strain>
    </source>
</reference>
<evidence type="ECO:0000313" key="2">
    <source>
        <dbReference type="EMBL" id="ELY77152.1"/>
    </source>
</evidence>
<feature type="transmembrane region" description="Helical" evidence="1">
    <location>
        <begin position="12"/>
        <end position="32"/>
    </location>
</feature>
<dbReference type="PATRIC" id="fig|1230459.4.peg.3374"/>
<organism evidence="2 3">
    <name type="scientific">Natrinema gari JCM 14663</name>
    <dbReference type="NCBI Taxonomy" id="1230459"/>
    <lineage>
        <taxon>Archaea</taxon>
        <taxon>Methanobacteriati</taxon>
        <taxon>Methanobacteriota</taxon>
        <taxon>Stenosarchaea group</taxon>
        <taxon>Halobacteria</taxon>
        <taxon>Halobacteriales</taxon>
        <taxon>Natrialbaceae</taxon>
        <taxon>Natrinema</taxon>
    </lineage>
</organism>
<keyword evidence="1" id="KW-0812">Transmembrane</keyword>
<dbReference type="EMBL" id="AOIJ01000063">
    <property type="protein sequence ID" value="ELY77152.1"/>
    <property type="molecule type" value="Genomic_DNA"/>
</dbReference>
<name>L9YUJ8_9EURY</name>
<gene>
    <name evidence="2" type="ORF">C486_16925</name>
</gene>
<keyword evidence="1" id="KW-1133">Transmembrane helix</keyword>
<keyword evidence="1" id="KW-0472">Membrane</keyword>
<dbReference type="AlphaFoldDB" id="L9YUJ8"/>
<evidence type="ECO:0000256" key="1">
    <source>
        <dbReference type="SAM" id="Phobius"/>
    </source>
</evidence>
<protein>
    <submittedName>
        <fullName evidence="2">Uncharacterized protein</fullName>
    </submittedName>
</protein>
<comment type="caution">
    <text evidence="2">The sequence shown here is derived from an EMBL/GenBank/DDBJ whole genome shotgun (WGS) entry which is preliminary data.</text>
</comment>
<dbReference type="RefSeq" id="WP_008457961.1">
    <property type="nucleotide sequence ID" value="NZ_AOIJ01000063.1"/>
</dbReference>